<dbReference type="EMBL" id="JAPUUL010002240">
    <property type="protein sequence ID" value="KAJ8125661.1"/>
    <property type="molecule type" value="Genomic_DNA"/>
</dbReference>
<comment type="caution">
    <text evidence="1">The sequence shown here is derived from an EMBL/GenBank/DDBJ whole genome shotgun (WGS) entry which is preliminary data.</text>
</comment>
<organism evidence="1 2">
    <name type="scientific">Lasiodiplodia mahajangana</name>
    <dbReference type="NCBI Taxonomy" id="1108764"/>
    <lineage>
        <taxon>Eukaryota</taxon>
        <taxon>Fungi</taxon>
        <taxon>Dikarya</taxon>
        <taxon>Ascomycota</taxon>
        <taxon>Pezizomycotina</taxon>
        <taxon>Dothideomycetes</taxon>
        <taxon>Dothideomycetes incertae sedis</taxon>
        <taxon>Botryosphaeriales</taxon>
        <taxon>Botryosphaeriaceae</taxon>
        <taxon>Lasiodiplodia</taxon>
    </lineage>
</organism>
<reference evidence="1" key="1">
    <citation type="submission" date="2022-12" db="EMBL/GenBank/DDBJ databases">
        <title>Genome Sequence of Lasiodiplodia mahajangana.</title>
        <authorList>
            <person name="Buettner E."/>
        </authorList>
    </citation>
    <scope>NUCLEOTIDE SEQUENCE</scope>
    <source>
        <strain evidence="1">VT137</strain>
    </source>
</reference>
<accession>A0ACC2JDR2</accession>
<evidence type="ECO:0000313" key="1">
    <source>
        <dbReference type="EMBL" id="KAJ8125661.1"/>
    </source>
</evidence>
<evidence type="ECO:0000313" key="2">
    <source>
        <dbReference type="Proteomes" id="UP001153332"/>
    </source>
</evidence>
<proteinExistence type="predicted"/>
<keyword evidence="2" id="KW-1185">Reference proteome</keyword>
<gene>
    <name evidence="1" type="ORF">O1611_g7977</name>
</gene>
<sequence length="249" mass="27691">MTGHPLQRLASPSRQVSMLLHTAGIVSFLASFRFLDNWDTPMSSSFGGHYQFLTIIGLALALCTFVVGLVADITLSPALFQAKNSLAVCSAPLEVIISILFWGLCAIDKKLVMPPEYELDLLPNFGFHAAPGLFLTLDLLLLSPPWTIDGFAAVALSQTIAFTYWFWVEYCYRRNGWYPYPIFDILSTWQRATLFTFSAFLMTGSTIALKWLYGKVNGLEKLQGETVGNLADIQTRMTSNPADVRTKAE</sequence>
<dbReference type="Proteomes" id="UP001153332">
    <property type="component" value="Unassembled WGS sequence"/>
</dbReference>
<name>A0ACC2JDR2_9PEZI</name>
<protein>
    <submittedName>
        <fullName evidence="1">Uncharacterized protein</fullName>
    </submittedName>
</protein>